<evidence type="ECO:0000313" key="2">
    <source>
        <dbReference type="Proteomes" id="UP000708208"/>
    </source>
</evidence>
<dbReference type="AlphaFoldDB" id="A0A8J2KVL1"/>
<protein>
    <submittedName>
        <fullName evidence="1">Uncharacterized protein</fullName>
    </submittedName>
</protein>
<name>A0A8J2KVL1_9HEXA</name>
<dbReference type="EMBL" id="CAJVCH010483708">
    <property type="protein sequence ID" value="CAG7820596.1"/>
    <property type="molecule type" value="Genomic_DNA"/>
</dbReference>
<accession>A0A8J2KVL1</accession>
<proteinExistence type="predicted"/>
<comment type="caution">
    <text evidence="1">The sequence shown here is derived from an EMBL/GenBank/DDBJ whole genome shotgun (WGS) entry which is preliminary data.</text>
</comment>
<dbReference type="OrthoDB" id="7699125at2759"/>
<organism evidence="1 2">
    <name type="scientific">Allacma fusca</name>
    <dbReference type="NCBI Taxonomy" id="39272"/>
    <lineage>
        <taxon>Eukaryota</taxon>
        <taxon>Metazoa</taxon>
        <taxon>Ecdysozoa</taxon>
        <taxon>Arthropoda</taxon>
        <taxon>Hexapoda</taxon>
        <taxon>Collembola</taxon>
        <taxon>Symphypleona</taxon>
        <taxon>Sminthuridae</taxon>
        <taxon>Allacma</taxon>
    </lineage>
</organism>
<reference evidence="1" key="1">
    <citation type="submission" date="2021-06" db="EMBL/GenBank/DDBJ databases">
        <authorList>
            <person name="Hodson N. C."/>
            <person name="Mongue J. A."/>
            <person name="Jaron S. K."/>
        </authorList>
    </citation>
    <scope>NUCLEOTIDE SEQUENCE</scope>
</reference>
<keyword evidence="2" id="KW-1185">Reference proteome</keyword>
<feature type="non-terminal residue" evidence="1">
    <location>
        <position position="355"/>
    </location>
</feature>
<sequence length="355" mass="41375">MMLQNFVDTLRQGEKGLVLGPNKQSFILKFEYSTADIPANNFLFGFKETVGTTRKPCRLCHLVREDLTLTFDYVNYEKRTRDNHLEILKNIGSLASKELITFQKQTGVNIRSPMWNIPGCTPESSVSDAIHLFLEGGVLTSEVQCFLEYLIIDKKRCSFTHFEKQCDERNQPRKVDRRLMKPGTKPNMTAISFYVLSQELPFMVAPYLQEEDDQHILNYCRVLQLAQFFLWAPVYNKDSIQAARFLIPKCFRKHRELYPHDVITPKFHFTSHLLEQILPYGPSRHQNCFRYGQKYGEFKQKKYRNFLNIPFSLAWDHQKLMASRLLTQTGAINETFLSSCPSFTSLPFNVAKIPD</sequence>
<evidence type="ECO:0000313" key="1">
    <source>
        <dbReference type="EMBL" id="CAG7820596.1"/>
    </source>
</evidence>
<gene>
    <name evidence="1" type="ORF">AFUS01_LOCUS30980</name>
</gene>
<dbReference type="Proteomes" id="UP000708208">
    <property type="component" value="Unassembled WGS sequence"/>
</dbReference>